<sequence>MAVGPQALSRSSQSIAHPESKAPMRLYPDLLIQVVTLNLSHKASWLSLRPGRNPAKRRSADLSDPALLAQRSCDVHLMLTGRIHLKWGSGKPIAEGLTRLSPPGRQETPSE</sequence>
<feature type="region of interest" description="Disordered" evidence="1">
    <location>
        <begin position="1"/>
        <end position="20"/>
    </location>
</feature>
<reference evidence="2 3" key="1">
    <citation type="journal article" date="2019" name="Int. J. Syst. Evol. Microbiol.">
        <title>Thermogemmatispora aurantia sp. nov. and Thermogemmatispora argillosa sp. nov., within the class Ktedonobacteria, and emended description of the genus Thermogemmatispora.</title>
        <authorList>
            <person name="Zheng Y."/>
            <person name="Wang C.M."/>
            <person name="Sakai Y."/>
            <person name="Abe K."/>
            <person name="Yokota A."/>
            <person name="Yabe S."/>
        </authorList>
    </citation>
    <scope>NUCLEOTIDE SEQUENCE [LARGE SCALE GENOMIC DNA]</scope>
    <source>
        <strain evidence="2 3">A1-2</strain>
    </source>
</reference>
<organism evidence="2 3">
    <name type="scientific">Thermogemmatispora aurantia</name>
    <dbReference type="NCBI Taxonomy" id="2045279"/>
    <lineage>
        <taxon>Bacteria</taxon>
        <taxon>Bacillati</taxon>
        <taxon>Chloroflexota</taxon>
        <taxon>Ktedonobacteria</taxon>
        <taxon>Thermogemmatisporales</taxon>
        <taxon>Thermogemmatisporaceae</taxon>
        <taxon>Thermogemmatispora</taxon>
    </lineage>
</organism>
<evidence type="ECO:0000256" key="1">
    <source>
        <dbReference type="SAM" id="MobiDB-lite"/>
    </source>
</evidence>
<dbReference type="AlphaFoldDB" id="A0A5J4K667"/>
<accession>A0A5J4K667</accession>
<name>A0A5J4K667_9CHLR</name>
<protein>
    <submittedName>
        <fullName evidence="2">Uncharacterized protein</fullName>
    </submittedName>
</protein>
<comment type="caution">
    <text evidence="2">The sequence shown here is derived from an EMBL/GenBank/DDBJ whole genome shotgun (WGS) entry which is preliminary data.</text>
</comment>
<proteinExistence type="predicted"/>
<dbReference type="Proteomes" id="UP000334820">
    <property type="component" value="Unassembled WGS sequence"/>
</dbReference>
<keyword evidence="3" id="KW-1185">Reference proteome</keyword>
<evidence type="ECO:0000313" key="3">
    <source>
        <dbReference type="Proteomes" id="UP000334820"/>
    </source>
</evidence>
<evidence type="ECO:0000313" key="2">
    <source>
        <dbReference type="EMBL" id="GER82231.1"/>
    </source>
</evidence>
<dbReference type="EMBL" id="BKZV01000001">
    <property type="protein sequence ID" value="GER82231.1"/>
    <property type="molecule type" value="Genomic_DNA"/>
</dbReference>
<gene>
    <name evidence="2" type="ORF">KTAU_08690</name>
</gene>